<accession>A0ABD3NH20</accession>
<feature type="coiled-coil region" evidence="18">
    <location>
        <begin position="1625"/>
        <end position="1652"/>
    </location>
</feature>
<dbReference type="FunFam" id="1.20.920.20:FF:000002">
    <property type="entry name" value="Cytoplasmic dynein 1 heavy chain"/>
    <property type="match status" value="1"/>
</dbReference>
<comment type="caution">
    <text evidence="21">The sequence shown here is derived from an EMBL/GenBank/DDBJ whole genome shotgun (WGS) entry which is preliminary data.</text>
</comment>
<keyword evidence="10" id="KW-0067">ATP-binding</keyword>
<proteinExistence type="inferred from homology"/>
<feature type="domain" description="AAA+ ATPase" evidence="20">
    <location>
        <begin position="2606"/>
        <end position="2758"/>
    </location>
</feature>
<evidence type="ECO:0000256" key="16">
    <source>
        <dbReference type="ARBA" id="ARBA00023273"/>
    </source>
</evidence>
<dbReference type="Gene3D" id="1.10.8.1220">
    <property type="match status" value="1"/>
</dbReference>
<keyword evidence="14" id="KW-0505">Motor protein</keyword>
<dbReference type="FunFam" id="1.10.287.2620:FF:000001">
    <property type="entry name" value="Cytoplasmic dynein heavy chain 1"/>
    <property type="match status" value="1"/>
</dbReference>
<dbReference type="FunFam" id="3.20.180.20:FF:000002">
    <property type="entry name" value="Cytoplasmic dynein heavy chain 1"/>
    <property type="match status" value="1"/>
</dbReference>
<keyword evidence="22" id="KW-1185">Reference proteome</keyword>
<dbReference type="FunFam" id="1.10.8.720:FF:000003">
    <property type="entry name" value="Cytoplasmic dynein heavy chain 2"/>
    <property type="match status" value="1"/>
</dbReference>
<dbReference type="Gene3D" id="3.20.180.20">
    <property type="entry name" value="Dynein heavy chain, N-terminal domain 2"/>
    <property type="match status" value="1"/>
</dbReference>
<protein>
    <recommendedName>
        <fullName evidence="5">Dynein heavy chain, cytoplasmic</fullName>
    </recommendedName>
    <alternativeName>
        <fullName evidence="17">Dynein heavy chain, cytosolic</fullName>
    </alternativeName>
</protein>
<dbReference type="FunFam" id="1.20.140.100:FF:000002">
    <property type="entry name" value="Cytoplasmic dynein heavy chain 1"/>
    <property type="match status" value="1"/>
</dbReference>
<dbReference type="Pfam" id="PF03028">
    <property type="entry name" value="Dynein_heavy"/>
    <property type="match status" value="1"/>
</dbReference>
<evidence type="ECO:0000256" key="8">
    <source>
        <dbReference type="ARBA" id="ARBA00022737"/>
    </source>
</evidence>
<comment type="similarity">
    <text evidence="3">Belongs to the dynein heavy chain family.</text>
</comment>
<dbReference type="FunFam" id="3.40.50.300:FF:000071">
    <property type="entry name" value="Cytoplasmic dynein heavy chain 1"/>
    <property type="match status" value="1"/>
</dbReference>
<dbReference type="FunFam" id="3.40.50.300:FF:000373">
    <property type="entry name" value="Cytoplasmic dynein heavy chain 2"/>
    <property type="match status" value="1"/>
</dbReference>
<evidence type="ECO:0000256" key="13">
    <source>
        <dbReference type="ARBA" id="ARBA00023069"/>
    </source>
</evidence>
<feature type="region of interest" description="Disordered" evidence="19">
    <location>
        <begin position="132"/>
        <end position="151"/>
    </location>
</feature>
<evidence type="ECO:0000256" key="19">
    <source>
        <dbReference type="SAM" id="MobiDB-lite"/>
    </source>
</evidence>
<dbReference type="InterPro" id="IPR041658">
    <property type="entry name" value="AAA_lid_11"/>
</dbReference>
<evidence type="ECO:0000256" key="15">
    <source>
        <dbReference type="ARBA" id="ARBA00023212"/>
    </source>
</evidence>
<dbReference type="Gene3D" id="1.20.58.1120">
    <property type="match status" value="1"/>
</dbReference>
<comment type="subunit">
    <text evidence="4">Consists of at least two heavy chains and a number of intermediate and light chains.</text>
</comment>
<dbReference type="GO" id="GO:0005874">
    <property type="term" value="C:microtubule"/>
    <property type="evidence" value="ECO:0007669"/>
    <property type="project" value="UniProtKB-KW"/>
</dbReference>
<evidence type="ECO:0000256" key="5">
    <source>
        <dbReference type="ARBA" id="ARBA00022197"/>
    </source>
</evidence>
<evidence type="ECO:0000259" key="20">
    <source>
        <dbReference type="SMART" id="SM00382"/>
    </source>
</evidence>
<dbReference type="Gene3D" id="1.10.8.710">
    <property type="match status" value="1"/>
</dbReference>
<dbReference type="EMBL" id="JALLAZ020001582">
    <property type="protein sequence ID" value="KAL3772290.1"/>
    <property type="molecule type" value="Genomic_DNA"/>
</dbReference>
<keyword evidence="13" id="KW-0969">Cilium</keyword>
<keyword evidence="9" id="KW-0547">Nucleotide-binding</keyword>
<dbReference type="InterPro" id="IPR026983">
    <property type="entry name" value="DHC"/>
</dbReference>
<dbReference type="InterPro" id="IPR035699">
    <property type="entry name" value="AAA_6"/>
</dbReference>
<evidence type="ECO:0000313" key="21">
    <source>
        <dbReference type="EMBL" id="KAL3772290.1"/>
    </source>
</evidence>
<keyword evidence="15" id="KW-0206">Cytoskeleton</keyword>
<sequence>MEYVQSACRLHLRAEQQQQQQRQQGGEDNAAAPVGAGEDVEVRTSALSHIQCMVMSPRAYLDDYDGDDGEGGDEDGDGGGEEEEDVDDDAGGADESKAGESDDNPGSATFLALQLYARHCFVPAVRAIEALEEEDDDDHQEEKREGGTAGDAVVVVEGGGGAGGRRSTTRTMLEGLEDRLRELDVALGQCRSSAIMGRIPNVVLRAHPIVAAAAAKYPDGCSTADFESSGLSSYLQDDAFLNEVQATLNHWIVQIRKVTTLPGTTPFPPIADPDSSARGGGGGGPSADLEEVSFWLGLEEALKHVRSELDGPPVVLTVALLRSAKRFVATIALENNTGLIDATSHATDVANFLRGYPARSLASAGDWDRIGAAVEAVFVHLPKVRQSRYYDLDRLARLVEATTLTLRERMVGAIRRQRGGNVVLGLDYAQYERLVRAPTQDVFVLFDARYAEFSEFFLDQGRVRRRGGGGGAINETPAQVLRGIRLHHVRLRERLDAVYCFRTQHEKLRSVVAEVLTGGEDGDGSRQVDPASSKATSPPTGGDGEDYSAWALKEVDEAPVSLFASVDVLDLSPRGETLFASALEGYDRKVDAIEEHLARLLRDKLSSCQDAEDMFRVFARFNPLLARSRVSAAVKEFQLQLMNTVGQAVQKLQSKFTHKYESSSASCIATVRGIPPVSGKILWAKQMERQVHALMKRMSHVLGKEWGQQLEGRQLRRSCDELLSKLDSRAYFRTWVTEWERELASDTSSKLATFPIIVAREGKVIIAKANFDEKHEYLSREIRYLKWLGYERDIPRTIALVSEEANARYPHAMALKTALRSYAAARGLITPELEPLVAQELRLIRESITEAFDVSPGRSKSTIRRRVRWDSKDVGSWVAVLNEHVSRFEERVEILLRACYNIDIAIEALKHVEYERQQFCNAVENVQKVVDELSMAGYSDLATWVSKVNKNVGDVLGIRLEEALLAWSEAFRPSHTNTEKNSQNKSNKKPVRIPKIGVEILLRNQEISAFPAVPSTRSIFLNELHDYMGIVCTLPCLNSGRFEVFESKKSGVNAADSFYYLSNSVSPEALSNAYFAVECHIQSLSRFVDQWLAYQTLWDSQVSDVAAAVGSDLTKWHELVVEASASRIALDSTATVAEFGPIIVKYNKVQSQVNLKYDSWQKELQTYFASILAERINESYEKVSTTKTRLEGISLEGSSAATSDIVLGVTFLQEANQQLSSWHKKVHELVDSEKLLKRQRHAFRGDWVEASLVGGQLQQVEQLLAKRNRTMHEQVPLLQSRIIAEDKAISQRVSDLVNDWEQDKPLMGNVTPDQAIETLTKFEFNMKKAQLDQQLAKKAKDALGLDAGPSSAEVTSCLDELFDLKEVWEAVSKPFSALVDVKDTLWANAVMRKVRKTLDDLLIDLRSLPNRIRQYDACTALYDKIKSLLAGHSTLNDMKTDALKDRHWKTILQRLNVHVSFSELTVGMLWDNGLLERKKEMAEILQVAQGEMAIENFLTEVRDRWMKQELDLVLYQNRVRLIRGWDDLFTALDDHTGGLVLMRSSPYYRAVREFQEDGNLWEDRLTKLRAAFDAWIDVQRRWVYLEGIFLGSADIKAQLTAEWSRFKSVDGEFITLMRRISTRPYAMEALNIENLQRTLERLSNLMTIIQKALGAYLEKQRNDFSRFYFLGDDDLLEIIGNASEPGKVLPHLGKMFASIATCNSVPCEEEGVLTKFDAMISKDGEKVTFDKPITVSNKMNVKDWLKELENSMHTTLAKLLDEAVTAVQSAQASTASPEGKTEFVNWASKFPAQVMILASLVDWSMAMDAALRKEDSKRELEYVLGAINGKLEIMAETVLLDLPSESRKKFEQLITELVHQCDVTRSMIDGGVSDVNDFRWLYHLRYDFNPHAENLMEKLRISLSNASFYYGFEYLGIGERLVQTPLTDRCYLTLTQALHFRMGPQTIRYVYLGGNPFGPAGTGKTESVKALGAQLGRFVVVMNCDESFDFGAMGRIFCGLCQVGAWGCFDEFNRLEERILSAVSQQILTIQQGLIERQKHIELLGKSIRLSENVGIFVTMNPGYAGRSNLPDNLKTLFRSVAMVVPDRKLITQVMLYSQGIVSAEKLAGRVVDIFIMSQKRMSKQSHYDFGLRALKTLLVSAGGLKRKAIKEDEKIVGEELTNLEQRVLIQGACNNILPKLVAEDLDVFSSILEEVFPGSEVSKMEDENLKVILEKICKTRNYTPHANWVQKILQLKMVLEMRHGVMIVGPSGVGKTSALRTLNAIYEMCDGTKNELYTIDPKSISKEALFGVLDGTTLEWKDGIFTCLLRTIIANQRGEADRRHWIVFDGDVDPEWAENLNSVLDDNKLLTLPSGERLSIPDNVRIILEVDSLAQATPATVSRCGMIWFSSDTISSEMCLEHLMGELRTESIAEDSNLSGDMVTSSQISFLDAIQGLVISQDSRSTSLVADALEFSLSKSHIMDVSREGLIKSLKSLLVKGIRLAIEYDENHPDFPMTGQHMDNFAKRWLLHSLLWSMSGSASWDVRNELGELLLRSSGMMLPSDDDRGSLADYRVRVENGELELWSDSVPRVEIESHKVTATDIVVTTTDTVRHSEVLGAWLESRSPLILCGPPGSGKTMTLTSVLQSVQGVVLASLNFSSRTTPEIILKTFAQYCTYVRKGKDIILEPAETLGTSSWLVVFCDEINLPEEDSYGTQRVIMFMRQLVEQGGFWREDNVWVKTSRIQFVGACNPPTDAGRVKMSSRFLRHASLLLVDFPDVGSLTQIYRTFNGGIMKLFPHLKGETDVITEAMIELFTACQKKFTPEMQPQYFYSPRELSRWVRGIYEAVVHMDQGLTREELVRIWAHEALRLFSDRLVGEDEVEWCSNTIDDVAKRLFHAIDHDDVLRRPLFYSSWLTKDTRRVDRDDLKTFLGARLKVFYEEELDVPLVVFDQVLDHVLRIDRVLRQPMGHLLLVGDSGAGKTVLSKFVSWMNGLQIFQIKAHSRYGIDDFNQDLRGVMRRVGVDGERICFIFDEGNVLGSGFLEAMNALLASGEVPGLFDGDEYTALMGACRESAARDGVIIDSEEELWRRFTGIVQRNLHVVFTMNPSGGDWKNRSTTSPALFNRCVVDWFGSWSAKAMAEVGKEFTIRLDMGDAESVGGSWGIGAGEDLMVRVEEAFGGLAKGGFHQAVVAALVQLHTITKSVSDDEAALGSSSTGRTFLSPRDYLALIHNFVTCVNNQREKIEDEQLHVNAGLSKLRQTQDNVAELKTGLAAKTVELREKETLANSKLQQMVADQNEAQKRKEEAEKMSVDVERQQVAIAERKQKAQSELDEAEPALNSAKNSVKDIKKKDLDEIRNLGRPPVNVVLTLECVAIMLGETSVDWADVRKLLAKSEFIPSILSFDVDKLTSRQIKIVKDKYLDGNPDLSVEKVMRSSKACGPLYQWAESQIKYSSIYNSIQPLREEVEQLEKEAAVANEQKEKLESEVAQLESSIANYKAEYATLIRDVEALKREMEIVTTKVSRAESLMRSLSQESSRWSKSSEGFQAILRNLVGDGLQMAAFLTYSGFFTFSTRRLLLRQWRNTLHLLGIEFRDNLSMVESLSKASDRLTWQSQGLPSDSLSLENGVILDCCVRFPLIIDPSGHAIDFVMNRYRDEKIQRTSFLDKAFMKTLAGAVRFGTTLLVENVEKLDPVLNPILNKEIQRTGGRCLVRIGTEEVDYSPKFKIILTTKNPAVKLTPDICSRVTLVNFTITPAGLQSQSLSRILECEKPEIEKQRNDILKLQGEQNVKLRSLEEKMLREISAVEGSILDDDRVVEGMERLMKEGAQVEEQIANSAKVMSEVQGAIAVFEPFSLVCKELFILFSAMKEIDFLYEFTAQSFTSMLLCVLNSNTDKKFSEGQERLSFLKKQLYNEVASRVGRGLRAEDKMVFALHLAKIATGNDMIGENVAELSTDDITCMIDGAFGLNFPWQGKGLNDLRDVTFKDINSMVPLLLCSAPGHDVSGRVEAMARSESKELLSVAMGSSEGYRTAENFIATASKRGIWVMLKNVHLCTEWLEDTLVKILQSMNAGTHRDFRLFITSEISPKLPTSLLQISDVIVAESPTGIKAALSRFFSSISSERFRNSVQNRLYLILAWVHSVIQERLRFMPNGWSDRYEFTEADATHALDVIDSLVDDACGRRQNLDPEKLPWGAIRSTLCKGVFGGRITNDSDQAILDDLVNKSFVPKAFNVDFMLADVKGAPVLPEGSSKEELFAWIDSLPSHNPPTWIGLDETAEIARDKMVAKSVVQKYGIVSSALSDE</sequence>
<dbReference type="FunFam" id="3.40.50.300:FF:000122">
    <property type="entry name" value="Cytoplasmic dynein 1 heavy chain"/>
    <property type="match status" value="1"/>
</dbReference>
<dbReference type="InterPro" id="IPR024743">
    <property type="entry name" value="Dynein_HC_stalk"/>
</dbReference>
<evidence type="ECO:0000256" key="11">
    <source>
        <dbReference type="ARBA" id="ARBA00023017"/>
    </source>
</evidence>
<dbReference type="InterPro" id="IPR041466">
    <property type="entry name" value="Dynein_AAA5_ext"/>
</dbReference>
<organism evidence="21 22">
    <name type="scientific">Stephanodiscus triporus</name>
    <dbReference type="NCBI Taxonomy" id="2934178"/>
    <lineage>
        <taxon>Eukaryota</taxon>
        <taxon>Sar</taxon>
        <taxon>Stramenopiles</taxon>
        <taxon>Ochrophyta</taxon>
        <taxon>Bacillariophyta</taxon>
        <taxon>Coscinodiscophyceae</taxon>
        <taxon>Thalassiosirophycidae</taxon>
        <taxon>Stephanodiscales</taxon>
        <taxon>Stephanodiscaceae</taxon>
        <taxon>Stephanodiscus</taxon>
    </lineage>
</organism>
<dbReference type="Gene3D" id="1.20.920.30">
    <property type="match status" value="1"/>
</dbReference>
<dbReference type="GO" id="GO:0060271">
    <property type="term" value="P:cilium assembly"/>
    <property type="evidence" value="ECO:0007669"/>
    <property type="project" value="UniProtKB-ARBA"/>
</dbReference>
<dbReference type="SMART" id="SM00382">
    <property type="entry name" value="AAA"/>
    <property type="match status" value="4"/>
</dbReference>
<keyword evidence="8" id="KW-0677">Repeat</keyword>
<dbReference type="Pfam" id="PF22597">
    <property type="entry name" value="DYN_lid"/>
    <property type="match status" value="1"/>
</dbReference>
<dbReference type="SUPFAM" id="SSF52540">
    <property type="entry name" value="P-loop containing nucleoside triphosphate hydrolases"/>
    <property type="match status" value="4"/>
</dbReference>
<keyword evidence="16" id="KW-0966">Cell projection</keyword>
<dbReference type="Pfam" id="PF17852">
    <property type="entry name" value="Dynein_AAA_lid"/>
    <property type="match status" value="1"/>
</dbReference>
<dbReference type="Gene3D" id="1.20.140.100">
    <property type="entry name" value="Dynein heavy chain, N-terminal domain 2"/>
    <property type="match status" value="1"/>
</dbReference>
<dbReference type="InterPro" id="IPR025662">
    <property type="entry name" value="Sigma_54_int_dom_ATP-bd_1"/>
</dbReference>
<dbReference type="InterPro" id="IPR013594">
    <property type="entry name" value="Dynein_heavy_tail"/>
</dbReference>
<dbReference type="FunFam" id="1.20.58.1120:FF:000013">
    <property type="entry name" value="Dynein heavy chain-like protein"/>
    <property type="match status" value="1"/>
</dbReference>
<dbReference type="Pfam" id="PF12780">
    <property type="entry name" value="AAA_8"/>
    <property type="match status" value="1"/>
</dbReference>
<evidence type="ECO:0000256" key="3">
    <source>
        <dbReference type="ARBA" id="ARBA00008887"/>
    </source>
</evidence>
<evidence type="ECO:0000256" key="14">
    <source>
        <dbReference type="ARBA" id="ARBA00023175"/>
    </source>
</evidence>
<feature type="region of interest" description="Disordered" evidence="19">
    <location>
        <begin position="263"/>
        <end position="286"/>
    </location>
</feature>
<gene>
    <name evidence="21" type="ORF">ACHAW5_002888</name>
</gene>
<dbReference type="GO" id="GO:0005524">
    <property type="term" value="F:ATP binding"/>
    <property type="evidence" value="ECO:0007669"/>
    <property type="project" value="UniProtKB-KW"/>
</dbReference>
<dbReference type="Gene3D" id="1.20.920.20">
    <property type="match status" value="1"/>
</dbReference>
<dbReference type="InterPro" id="IPR043157">
    <property type="entry name" value="Dynein_AAA1S"/>
</dbReference>
<dbReference type="InterPro" id="IPR004273">
    <property type="entry name" value="Dynein_heavy_D6_P-loop"/>
</dbReference>
<dbReference type="FunFam" id="1.10.8.710:FF:000001">
    <property type="entry name" value="Dynein axonemal heavy chain 2"/>
    <property type="match status" value="1"/>
</dbReference>
<dbReference type="PANTHER" id="PTHR46532">
    <property type="entry name" value="MALE FERTILITY FACTOR KL5"/>
    <property type="match status" value="1"/>
</dbReference>
<evidence type="ECO:0000256" key="7">
    <source>
        <dbReference type="ARBA" id="ARBA00022701"/>
    </source>
</evidence>
<keyword evidence="6" id="KW-0963">Cytoplasm</keyword>
<dbReference type="CDD" id="cd00009">
    <property type="entry name" value="AAA"/>
    <property type="match status" value="2"/>
</dbReference>
<dbReference type="Pfam" id="PF12781">
    <property type="entry name" value="AAA_9"/>
    <property type="match status" value="1"/>
</dbReference>
<keyword evidence="12 18" id="KW-0175">Coiled coil</keyword>
<dbReference type="InterPro" id="IPR013602">
    <property type="entry name" value="Dynein_heavy_linker"/>
</dbReference>
<dbReference type="PROSITE" id="PS00675">
    <property type="entry name" value="SIGMA54_INTERACT_1"/>
    <property type="match status" value="1"/>
</dbReference>
<dbReference type="Gene3D" id="1.10.8.720">
    <property type="entry name" value="Region D6 of dynein motor"/>
    <property type="match status" value="1"/>
</dbReference>
<dbReference type="InterPro" id="IPR042219">
    <property type="entry name" value="AAA_lid_11_sf"/>
</dbReference>
<dbReference type="Gene3D" id="3.40.50.300">
    <property type="entry name" value="P-loop containing nucleotide triphosphate hydrolases"/>
    <property type="match status" value="5"/>
</dbReference>
<evidence type="ECO:0000256" key="4">
    <source>
        <dbReference type="ARBA" id="ARBA00011655"/>
    </source>
</evidence>
<dbReference type="Proteomes" id="UP001530315">
    <property type="component" value="Unassembled WGS sequence"/>
</dbReference>
<dbReference type="GO" id="GO:0030286">
    <property type="term" value="C:dynein complex"/>
    <property type="evidence" value="ECO:0007669"/>
    <property type="project" value="UniProtKB-KW"/>
</dbReference>
<feature type="domain" description="AAA+ ATPase" evidence="20">
    <location>
        <begin position="1953"/>
        <end position="2088"/>
    </location>
</feature>
<feature type="domain" description="AAA+ ATPase" evidence="20">
    <location>
        <begin position="2951"/>
        <end position="3117"/>
    </location>
</feature>
<dbReference type="InterPro" id="IPR042222">
    <property type="entry name" value="Dynein_2_N"/>
</dbReference>
<dbReference type="Pfam" id="PF12774">
    <property type="entry name" value="AAA_6"/>
    <property type="match status" value="1"/>
</dbReference>
<dbReference type="InterPro" id="IPR003593">
    <property type="entry name" value="AAA+_ATPase"/>
</dbReference>
<evidence type="ECO:0000256" key="18">
    <source>
        <dbReference type="SAM" id="Coils"/>
    </source>
</evidence>
<dbReference type="GO" id="GO:0008104">
    <property type="term" value="P:intracellular protein localization"/>
    <property type="evidence" value="ECO:0007669"/>
    <property type="project" value="UniProtKB-ARBA"/>
</dbReference>
<dbReference type="InterPro" id="IPR054354">
    <property type="entry name" value="DYNC2H1-like_lid"/>
</dbReference>
<keyword evidence="7" id="KW-0493">Microtubule</keyword>
<evidence type="ECO:0000256" key="2">
    <source>
        <dbReference type="ARBA" id="ARBA00004522"/>
    </source>
</evidence>
<dbReference type="InterPro" id="IPR027417">
    <property type="entry name" value="P-loop_NTPase"/>
</dbReference>
<dbReference type="GO" id="GO:0060170">
    <property type="term" value="C:ciliary membrane"/>
    <property type="evidence" value="ECO:0007669"/>
    <property type="project" value="UniProtKB-SubCell"/>
</dbReference>
<name>A0ABD3NH20_9STRA</name>
<feature type="coiled-coil region" evidence="18">
    <location>
        <begin position="3275"/>
        <end position="3302"/>
    </location>
</feature>
<dbReference type="InterPro" id="IPR035706">
    <property type="entry name" value="AAA_9"/>
</dbReference>
<feature type="compositionally biased region" description="Acidic residues" evidence="19">
    <location>
        <begin position="62"/>
        <end position="92"/>
    </location>
</feature>
<keyword evidence="11" id="KW-0243">Dynein</keyword>
<evidence type="ECO:0000256" key="12">
    <source>
        <dbReference type="ARBA" id="ARBA00023054"/>
    </source>
</evidence>
<evidence type="ECO:0000313" key="22">
    <source>
        <dbReference type="Proteomes" id="UP001530315"/>
    </source>
</evidence>
<dbReference type="Pfam" id="PF12775">
    <property type="entry name" value="AAA_7"/>
    <property type="match status" value="1"/>
</dbReference>
<evidence type="ECO:0000256" key="10">
    <source>
        <dbReference type="ARBA" id="ARBA00022840"/>
    </source>
</evidence>
<dbReference type="Gene3D" id="1.10.472.130">
    <property type="match status" value="1"/>
</dbReference>
<evidence type="ECO:0000256" key="9">
    <source>
        <dbReference type="ARBA" id="ARBA00022741"/>
    </source>
</evidence>
<evidence type="ECO:0000256" key="17">
    <source>
        <dbReference type="ARBA" id="ARBA00033439"/>
    </source>
</evidence>
<dbReference type="PANTHER" id="PTHR46532:SF4">
    <property type="entry name" value="AAA+ ATPASE DOMAIN-CONTAINING PROTEIN"/>
    <property type="match status" value="1"/>
</dbReference>
<comment type="subcellular location">
    <subcellularLocation>
        <location evidence="2">Cell projection</location>
        <location evidence="2">Cilium membrane</location>
        <topology evidence="2">Peripheral membrane protein</topology>
        <orientation evidence="2">Cytoplasmic side</orientation>
    </subcellularLocation>
    <subcellularLocation>
        <location evidence="1">Cytoplasm</location>
        <location evidence="1">Cytoskeleton</location>
    </subcellularLocation>
</comment>
<reference evidence="21 22" key="1">
    <citation type="submission" date="2024-10" db="EMBL/GenBank/DDBJ databases">
        <title>Updated reference genomes for cyclostephanoid diatoms.</title>
        <authorList>
            <person name="Roberts W.R."/>
            <person name="Alverson A.J."/>
        </authorList>
    </citation>
    <scope>NUCLEOTIDE SEQUENCE [LARGE SCALE GENOMIC DNA]</scope>
    <source>
        <strain evidence="21 22">AJA276-08</strain>
    </source>
</reference>
<dbReference type="Gene3D" id="1.10.287.2620">
    <property type="match status" value="1"/>
</dbReference>
<dbReference type="Pfam" id="PF08393">
    <property type="entry name" value="DHC_N2"/>
    <property type="match status" value="1"/>
</dbReference>
<feature type="domain" description="AAA+ ATPase" evidence="20">
    <location>
        <begin position="2242"/>
        <end position="2563"/>
    </location>
</feature>
<dbReference type="Pfam" id="PF08385">
    <property type="entry name" value="DHC_N1"/>
    <property type="match status" value="1"/>
</dbReference>
<dbReference type="FunFam" id="3.40.50.300:FF:001013">
    <property type="entry name" value="Dynein heavy chain, cytoplasmic"/>
    <property type="match status" value="1"/>
</dbReference>
<feature type="region of interest" description="Disordered" evidence="19">
    <location>
        <begin position="15"/>
        <end position="38"/>
    </location>
</feature>
<feature type="region of interest" description="Disordered" evidence="19">
    <location>
        <begin position="519"/>
        <end position="546"/>
    </location>
</feature>
<feature type="coiled-coil region" evidence="18">
    <location>
        <begin position="3445"/>
        <end position="3514"/>
    </location>
</feature>
<evidence type="ECO:0000256" key="1">
    <source>
        <dbReference type="ARBA" id="ARBA00004245"/>
    </source>
</evidence>
<dbReference type="Pfam" id="PF12777">
    <property type="entry name" value="MT"/>
    <property type="match status" value="1"/>
</dbReference>
<feature type="region of interest" description="Disordered" evidence="19">
    <location>
        <begin position="61"/>
        <end position="105"/>
    </location>
</feature>
<evidence type="ECO:0000256" key="6">
    <source>
        <dbReference type="ARBA" id="ARBA00022490"/>
    </source>
</evidence>
<dbReference type="Gene3D" id="6.10.140.1060">
    <property type="match status" value="1"/>
</dbReference>
<dbReference type="InterPro" id="IPR024317">
    <property type="entry name" value="Dynein_heavy_chain_D4_dom"/>
</dbReference>
<dbReference type="Pfam" id="PF18198">
    <property type="entry name" value="AAA_lid_11"/>
    <property type="match status" value="1"/>
</dbReference>
<dbReference type="InterPro" id="IPR042228">
    <property type="entry name" value="Dynein_linker_3"/>
</dbReference>